<dbReference type="Pfam" id="PF13508">
    <property type="entry name" value="Acetyltransf_7"/>
    <property type="match status" value="1"/>
</dbReference>
<gene>
    <name evidence="4" type="ORF">EBQ26_05780</name>
</gene>
<dbReference type="EMBL" id="RDQM01000006">
    <property type="protein sequence ID" value="RMW98946.1"/>
    <property type="molecule type" value="Genomic_DNA"/>
</dbReference>
<dbReference type="RefSeq" id="WP_122238078.1">
    <property type="nucleotide sequence ID" value="NZ_RDQM01000006.1"/>
</dbReference>
<dbReference type="PROSITE" id="PS51186">
    <property type="entry name" value="GNAT"/>
    <property type="match status" value="1"/>
</dbReference>
<dbReference type="Gene3D" id="3.40.630.30">
    <property type="match status" value="1"/>
</dbReference>
<evidence type="ECO:0000256" key="1">
    <source>
        <dbReference type="ARBA" id="ARBA00022679"/>
    </source>
</evidence>
<comment type="caution">
    <text evidence="4">The sequence shown here is derived from an EMBL/GenBank/DDBJ whole genome shotgun (WGS) entry which is preliminary data.</text>
</comment>
<dbReference type="PANTHER" id="PTHR43877:SF2">
    <property type="entry name" value="AMINOALKYLPHOSPHONATE N-ACETYLTRANSFERASE-RELATED"/>
    <property type="match status" value="1"/>
</dbReference>
<dbReference type="GO" id="GO:0016747">
    <property type="term" value="F:acyltransferase activity, transferring groups other than amino-acyl groups"/>
    <property type="evidence" value="ECO:0007669"/>
    <property type="project" value="InterPro"/>
</dbReference>
<reference evidence="4 5" key="1">
    <citation type="submission" date="2018-10" db="EMBL/GenBank/DDBJ databases">
        <title>Comamonadaceae CDC group NO-1 genome sequencing and assembly.</title>
        <authorList>
            <person name="Bernier A.-M."/>
            <person name="Bernard K."/>
        </authorList>
    </citation>
    <scope>NUCLEOTIDE SEQUENCE [LARGE SCALE GENOMIC DNA]</scope>
    <source>
        <strain evidence="4 5">NML970147</strain>
    </source>
</reference>
<keyword evidence="2" id="KW-0012">Acyltransferase</keyword>
<dbReference type="SUPFAM" id="SSF55729">
    <property type="entry name" value="Acyl-CoA N-acyltransferases (Nat)"/>
    <property type="match status" value="1"/>
</dbReference>
<feature type="domain" description="N-acetyltransferase" evidence="3">
    <location>
        <begin position="2"/>
        <end position="152"/>
    </location>
</feature>
<evidence type="ECO:0000256" key="2">
    <source>
        <dbReference type="ARBA" id="ARBA00023315"/>
    </source>
</evidence>
<name>A0A3M6Q7H5_9BURK</name>
<keyword evidence="1 4" id="KW-0808">Transferase</keyword>
<dbReference type="InterPro" id="IPR050832">
    <property type="entry name" value="Bact_Acetyltransf"/>
</dbReference>
<dbReference type="AlphaFoldDB" id="A0A3M6Q7H5"/>
<organism evidence="4 5">
    <name type="scientific">Allofranklinella schreckenbergeri</name>
    <dbReference type="NCBI Taxonomy" id="1076744"/>
    <lineage>
        <taxon>Bacteria</taxon>
        <taxon>Pseudomonadati</taxon>
        <taxon>Pseudomonadota</taxon>
        <taxon>Betaproteobacteria</taxon>
        <taxon>Burkholderiales</taxon>
        <taxon>Comamonadaceae</taxon>
        <taxon>Allofranklinella</taxon>
    </lineage>
</organism>
<sequence>MLTICPASLEDAPAILALQRVAYASEARLYDDWNIPPLTQSLEQLQAEMQVSVVLKATVDGALVGSVRAQGVNGVVQIGRLMVEPGAQGRGIGSALLSAIEAAFPAAQQFELFTGSRSEANVRLYGRHGYRITHHQALSPNVTLVFMVKPNENPDGGGA</sequence>
<evidence type="ECO:0000313" key="4">
    <source>
        <dbReference type="EMBL" id="RMW98946.1"/>
    </source>
</evidence>
<dbReference type="CDD" id="cd04301">
    <property type="entry name" value="NAT_SF"/>
    <property type="match status" value="1"/>
</dbReference>
<protein>
    <submittedName>
        <fullName evidence="4">GNAT family N-acetyltransferase</fullName>
    </submittedName>
</protein>
<dbReference type="PANTHER" id="PTHR43877">
    <property type="entry name" value="AMINOALKYLPHOSPHONATE N-ACETYLTRANSFERASE-RELATED-RELATED"/>
    <property type="match status" value="1"/>
</dbReference>
<dbReference type="Proteomes" id="UP000267521">
    <property type="component" value="Unassembled WGS sequence"/>
</dbReference>
<dbReference type="InterPro" id="IPR000182">
    <property type="entry name" value="GNAT_dom"/>
</dbReference>
<accession>A0A3M6Q7H5</accession>
<evidence type="ECO:0000313" key="5">
    <source>
        <dbReference type="Proteomes" id="UP000267521"/>
    </source>
</evidence>
<evidence type="ECO:0000259" key="3">
    <source>
        <dbReference type="PROSITE" id="PS51186"/>
    </source>
</evidence>
<dbReference type="InterPro" id="IPR016181">
    <property type="entry name" value="Acyl_CoA_acyltransferase"/>
</dbReference>
<proteinExistence type="predicted"/>